<name>A0A4R7C8R8_9HYPH</name>
<reference evidence="2 3" key="1">
    <citation type="submission" date="2019-03" db="EMBL/GenBank/DDBJ databases">
        <title>Genomic Encyclopedia of Type Strains, Phase IV (KMG-IV): sequencing the most valuable type-strain genomes for metagenomic binning, comparative biology and taxonomic classification.</title>
        <authorList>
            <person name="Goeker M."/>
        </authorList>
    </citation>
    <scope>NUCLEOTIDE SEQUENCE [LARGE SCALE GENOMIC DNA]</scope>
    <source>
        <strain evidence="2 3">DSM 25903</strain>
    </source>
</reference>
<sequence length="524" mass="55456">MSTISPVDYAVISQAFLSAAREMGAKLCRAAYSSIVREAKDASTGILNARGEAVAQSDELIPILVGSLSIAFRHCAAACPVEELVEGDFYITNNPYQGGHHLNDVFIFVPIFVDGRLLGFSAAVAHQLDVGGSSTLSNIASDVYQEGLTIPAARYSIARDWNGGPLEKLIAANIRVPDQTIGDINSQFAACRTGVSRVVDLCAKYGTAKILQVMDEMLDYSERRVRTAIAAIPDGTYRAEDTLDDDGVTGHPLTVQVAVTVAGDTMEIDYAGTADQAKSGLNSPFASTVSATLTAIKDIVTGSDVPYNEGTFRPITIKAPLGSFLNPRHPAPVAARMEPIYRAFDSILMALGQAIPERVIACGYDSTYLTSLSILESGGYQVFIEVHGGGWGASAEGDGADGIAQPLSNCTNVPVEMTDMGYDYFRIEEYSLVPDSGGAGRHRGGHGTKRAFRILKDGVRFSIYADRFERPAAGIRGGGSGSPAGCEVVRGNERIPYRSMGSDVLRKGDLLVVRTGGGGGYGAA</sequence>
<keyword evidence="3" id="KW-1185">Reference proteome</keyword>
<dbReference type="InterPro" id="IPR045079">
    <property type="entry name" value="Oxoprolinase-like"/>
</dbReference>
<dbReference type="RefSeq" id="WP_133769895.1">
    <property type="nucleotide sequence ID" value="NZ_SNZR01000011.1"/>
</dbReference>
<dbReference type="Proteomes" id="UP000295122">
    <property type="component" value="Unassembled WGS sequence"/>
</dbReference>
<protein>
    <submittedName>
        <fullName evidence="2">N-methylhydantoinase B</fullName>
    </submittedName>
</protein>
<comment type="caution">
    <text evidence="2">The sequence shown here is derived from an EMBL/GenBank/DDBJ whole genome shotgun (WGS) entry which is preliminary data.</text>
</comment>
<dbReference type="EMBL" id="SNZR01000011">
    <property type="protein sequence ID" value="TDR95054.1"/>
    <property type="molecule type" value="Genomic_DNA"/>
</dbReference>
<evidence type="ECO:0000313" key="3">
    <source>
        <dbReference type="Proteomes" id="UP000295122"/>
    </source>
</evidence>
<dbReference type="AlphaFoldDB" id="A0A4R7C8R8"/>
<dbReference type="PANTHER" id="PTHR11365:SF23">
    <property type="entry name" value="HYPOTHETICAL 5-OXOPROLINASE (EUROFUNG)-RELATED"/>
    <property type="match status" value="1"/>
</dbReference>
<dbReference type="GO" id="GO:0006749">
    <property type="term" value="P:glutathione metabolic process"/>
    <property type="evidence" value="ECO:0007669"/>
    <property type="project" value="TreeGrafter"/>
</dbReference>
<evidence type="ECO:0000313" key="2">
    <source>
        <dbReference type="EMBL" id="TDR95054.1"/>
    </source>
</evidence>
<dbReference type="PANTHER" id="PTHR11365">
    <property type="entry name" value="5-OXOPROLINASE RELATED"/>
    <property type="match status" value="1"/>
</dbReference>
<feature type="domain" description="Hydantoinase B/oxoprolinase" evidence="1">
    <location>
        <begin position="6"/>
        <end position="523"/>
    </location>
</feature>
<dbReference type="OrthoDB" id="9761586at2"/>
<gene>
    <name evidence="2" type="ORF">EV668_2346</name>
</gene>
<accession>A0A4R7C8R8</accession>
<evidence type="ECO:0000259" key="1">
    <source>
        <dbReference type="Pfam" id="PF02538"/>
    </source>
</evidence>
<dbReference type="Pfam" id="PF02538">
    <property type="entry name" value="Hydantoinase_B"/>
    <property type="match status" value="1"/>
</dbReference>
<organism evidence="2 3">
    <name type="scientific">Enterovirga rhinocerotis</name>
    <dbReference type="NCBI Taxonomy" id="1339210"/>
    <lineage>
        <taxon>Bacteria</taxon>
        <taxon>Pseudomonadati</taxon>
        <taxon>Pseudomonadota</taxon>
        <taxon>Alphaproteobacteria</taxon>
        <taxon>Hyphomicrobiales</taxon>
        <taxon>Methylobacteriaceae</taxon>
        <taxon>Enterovirga</taxon>
    </lineage>
</organism>
<dbReference type="GO" id="GO:0005829">
    <property type="term" value="C:cytosol"/>
    <property type="evidence" value="ECO:0007669"/>
    <property type="project" value="TreeGrafter"/>
</dbReference>
<dbReference type="GO" id="GO:0017168">
    <property type="term" value="F:5-oxoprolinase (ATP-hydrolyzing) activity"/>
    <property type="evidence" value="ECO:0007669"/>
    <property type="project" value="TreeGrafter"/>
</dbReference>
<proteinExistence type="predicted"/>
<dbReference type="InterPro" id="IPR003692">
    <property type="entry name" value="Hydantoinase_B"/>
</dbReference>